<gene>
    <name evidence="2" type="ORF">CARN7_0476</name>
</gene>
<dbReference type="InterPro" id="IPR011761">
    <property type="entry name" value="ATP-grasp"/>
</dbReference>
<dbReference type="GO" id="GO:0005524">
    <property type="term" value="F:ATP binding"/>
    <property type="evidence" value="ECO:0007669"/>
    <property type="project" value="InterPro"/>
</dbReference>
<name>E6QR62_9ZZZZ</name>
<accession>E6QR62</accession>
<dbReference type="EMBL" id="CABR01000049">
    <property type="protein sequence ID" value="CBI09733.1"/>
    <property type="molecule type" value="Genomic_DNA"/>
</dbReference>
<evidence type="ECO:0000259" key="1">
    <source>
        <dbReference type="PROSITE" id="PS50975"/>
    </source>
</evidence>
<dbReference type="SUPFAM" id="SSF56059">
    <property type="entry name" value="Glutathione synthetase ATP-binding domain-like"/>
    <property type="match status" value="1"/>
</dbReference>
<dbReference type="PROSITE" id="PS50975">
    <property type="entry name" value="ATP_GRASP"/>
    <property type="match status" value="1"/>
</dbReference>
<protein>
    <recommendedName>
        <fullName evidence="1">ATP-grasp domain-containing protein</fullName>
    </recommendedName>
</protein>
<organism evidence="2">
    <name type="scientific">mine drainage metagenome</name>
    <dbReference type="NCBI Taxonomy" id="410659"/>
    <lineage>
        <taxon>unclassified sequences</taxon>
        <taxon>metagenomes</taxon>
        <taxon>ecological metagenomes</taxon>
    </lineage>
</organism>
<comment type="caution">
    <text evidence="2">The sequence shown here is derived from an EMBL/GenBank/DDBJ whole genome shotgun (WGS) entry which is preliminary data.</text>
</comment>
<proteinExistence type="predicted"/>
<dbReference type="GO" id="GO:0046872">
    <property type="term" value="F:metal ion binding"/>
    <property type="evidence" value="ECO:0007669"/>
    <property type="project" value="InterPro"/>
</dbReference>
<sequence>MNSESTLRGDISQPVKVPFIGLPSLLRMAMKGIDLTPLGMRLIEYVKMHPDAAEAFMDIATIFQLKQNRAFALSMQSEALKMQQVYHQPAKHEPAVVRVLAIMGPGDLMANTPLEFLVEDSDVSLAMLYVSPGIPFPLALPEHDLIFVAIGESDENRPLLDYVDQLIHTWPPVPILNRPKHISQLARDDAYALLKSVSGIVMPNTVRADRASLTQVAGGQLSVTAIIDDGDFPVIIRPIDSHAGQGLIKLDTPADMAAYLLAHPEPRFYVARFIDYSQPDGLFRKYRIVLIKGRPFVCHLALSRHWMVHYLNAEMLDKPENRAEEEAFMANFDEAFALKHQAAFREIAERTGLDYLGIDCGETTDGKLLIFEIDSNMIVHALDPVDIFPYKQPQMQKVFGAFREMLVNAIES</sequence>
<evidence type="ECO:0000313" key="2">
    <source>
        <dbReference type="EMBL" id="CBI09733.1"/>
    </source>
</evidence>
<feature type="domain" description="ATP-grasp" evidence="1">
    <location>
        <begin position="192"/>
        <end position="411"/>
    </location>
</feature>
<reference evidence="2" key="1">
    <citation type="submission" date="2009-10" db="EMBL/GenBank/DDBJ databases">
        <title>Diversity of trophic interactions inside an arsenic-rich microbial ecosystem.</title>
        <authorList>
            <person name="Bertin P.N."/>
            <person name="Heinrich-Salmeron A."/>
            <person name="Pelletier E."/>
            <person name="Goulhen-Chollet F."/>
            <person name="Arsene-Ploetze F."/>
            <person name="Gallien S."/>
            <person name="Calteau A."/>
            <person name="Vallenet D."/>
            <person name="Casiot C."/>
            <person name="Chane-Woon-Ming B."/>
            <person name="Giloteaux L."/>
            <person name="Barakat M."/>
            <person name="Bonnefoy V."/>
            <person name="Bruneel O."/>
            <person name="Chandler M."/>
            <person name="Cleiss J."/>
            <person name="Duran R."/>
            <person name="Elbaz-Poulichet F."/>
            <person name="Fonknechten N."/>
            <person name="Lauga B."/>
            <person name="Mornico D."/>
            <person name="Ortet P."/>
            <person name="Schaeffer C."/>
            <person name="Siguier P."/>
            <person name="Alexander Thil Smith A."/>
            <person name="Van Dorsselaer A."/>
            <person name="Weissenbach J."/>
            <person name="Medigue C."/>
            <person name="Le Paslier D."/>
        </authorList>
    </citation>
    <scope>NUCLEOTIDE SEQUENCE</scope>
</reference>
<dbReference type="AlphaFoldDB" id="E6QR62"/>